<evidence type="ECO:0000256" key="1">
    <source>
        <dbReference type="ARBA" id="ARBA00023015"/>
    </source>
</evidence>
<feature type="compositionally biased region" description="Polar residues" evidence="5">
    <location>
        <begin position="264"/>
        <end position="278"/>
    </location>
</feature>
<dbReference type="InterPro" id="IPR001138">
    <property type="entry name" value="Zn2Cys6_DnaBD"/>
</dbReference>
<dbReference type="PROSITE" id="PS50048">
    <property type="entry name" value="ZN2_CY6_FUNGAL_2"/>
    <property type="match status" value="1"/>
</dbReference>
<dbReference type="InterPro" id="IPR036864">
    <property type="entry name" value="Zn2-C6_fun-type_DNA-bd_sf"/>
</dbReference>
<reference evidence="7 8" key="1">
    <citation type="journal article" date="2021" name="Nat. Commun.">
        <title>Genetic determinants of endophytism in the Arabidopsis root mycobiome.</title>
        <authorList>
            <person name="Mesny F."/>
            <person name="Miyauchi S."/>
            <person name="Thiergart T."/>
            <person name="Pickel B."/>
            <person name="Atanasova L."/>
            <person name="Karlsson M."/>
            <person name="Huettel B."/>
            <person name="Barry K.W."/>
            <person name="Haridas S."/>
            <person name="Chen C."/>
            <person name="Bauer D."/>
            <person name="Andreopoulos W."/>
            <person name="Pangilinan J."/>
            <person name="LaButti K."/>
            <person name="Riley R."/>
            <person name="Lipzen A."/>
            <person name="Clum A."/>
            <person name="Drula E."/>
            <person name="Henrissat B."/>
            <person name="Kohler A."/>
            <person name="Grigoriev I.V."/>
            <person name="Martin F.M."/>
            <person name="Hacquard S."/>
        </authorList>
    </citation>
    <scope>NUCLEOTIDE SEQUENCE [LARGE SCALE GENOMIC DNA]</scope>
    <source>
        <strain evidence="7 8">MPI-CAGE-CH-0241</strain>
    </source>
</reference>
<keyword evidence="3" id="KW-0804">Transcription</keyword>
<evidence type="ECO:0000256" key="4">
    <source>
        <dbReference type="ARBA" id="ARBA00023242"/>
    </source>
</evidence>
<dbReference type="PANTHER" id="PTHR47424">
    <property type="entry name" value="REGULATORY PROTEIN GAL4"/>
    <property type="match status" value="1"/>
</dbReference>
<comment type="caution">
    <text evidence="7">The sequence shown here is derived from an EMBL/GenBank/DDBJ whole genome shotgun (WGS) entry which is preliminary data.</text>
</comment>
<evidence type="ECO:0000259" key="6">
    <source>
        <dbReference type="PROSITE" id="PS50048"/>
    </source>
</evidence>
<proteinExistence type="predicted"/>
<keyword evidence="2" id="KW-0238">DNA-binding</keyword>
<dbReference type="SUPFAM" id="SSF57701">
    <property type="entry name" value="Zn2/Cys6 DNA-binding domain"/>
    <property type="match status" value="1"/>
</dbReference>
<dbReference type="EMBL" id="JAGPYM010000028">
    <property type="protein sequence ID" value="KAH6879784.1"/>
    <property type="molecule type" value="Genomic_DNA"/>
</dbReference>
<evidence type="ECO:0000256" key="2">
    <source>
        <dbReference type="ARBA" id="ARBA00023125"/>
    </source>
</evidence>
<feature type="domain" description="Zn(2)-C6 fungal-type" evidence="6">
    <location>
        <begin position="98"/>
        <end position="130"/>
    </location>
</feature>
<keyword evidence="8" id="KW-1185">Reference proteome</keyword>
<dbReference type="InterPro" id="IPR051127">
    <property type="entry name" value="Fungal_SecMet_Regulators"/>
</dbReference>
<accession>A0A9P8VUJ4</accession>
<evidence type="ECO:0000256" key="5">
    <source>
        <dbReference type="SAM" id="MobiDB-lite"/>
    </source>
</evidence>
<dbReference type="PANTHER" id="PTHR47424:SF3">
    <property type="entry name" value="REGULATORY PROTEIN GAL4"/>
    <property type="match status" value="1"/>
</dbReference>
<name>A0A9P8VUJ4_9HYPO</name>
<sequence length="330" mass="36729">MAGYLYLPSIRADGACPPFGFDQQHISQHPLQPCHQIPAALPDSQIRRLPPKLRGEMAVTNHQSVHQESYSWYRYGDVPRKEYPDLHSARGRQRASVACTYCRKRKIRCSDYQMNSKCTNCKRFNKECTFQPVSSSGPTFTAFVPVSAVPGGVPPGIQLFGAFGEPFSKDTNLAFAGVPSHQSPTTLPQPTAPYYIQRTVNEPNKVSSPYRPVRDGDGRHAAKGRYRKNLERQVASQDHYCRPLVRFPKDSNRGSLPQLPPSDGRQNPGSPAQKTTSLAVARTTPPPLQEYVRHIETQLEVVEAELRPIELGSTPHRKPGDVMSIASIAM</sequence>
<feature type="region of interest" description="Disordered" evidence="5">
    <location>
        <begin position="201"/>
        <end position="287"/>
    </location>
</feature>
<dbReference type="GO" id="GO:0003677">
    <property type="term" value="F:DNA binding"/>
    <property type="evidence" value="ECO:0007669"/>
    <property type="project" value="UniProtKB-KW"/>
</dbReference>
<dbReference type="PROSITE" id="PS00463">
    <property type="entry name" value="ZN2_CY6_FUNGAL_1"/>
    <property type="match status" value="1"/>
</dbReference>
<dbReference type="GO" id="GO:0000981">
    <property type="term" value="F:DNA-binding transcription factor activity, RNA polymerase II-specific"/>
    <property type="evidence" value="ECO:0007669"/>
    <property type="project" value="InterPro"/>
</dbReference>
<dbReference type="Gene3D" id="4.10.240.10">
    <property type="entry name" value="Zn(2)-C6 fungal-type DNA-binding domain"/>
    <property type="match status" value="1"/>
</dbReference>
<evidence type="ECO:0000313" key="7">
    <source>
        <dbReference type="EMBL" id="KAH6879784.1"/>
    </source>
</evidence>
<dbReference type="Pfam" id="PF00172">
    <property type="entry name" value="Zn_clus"/>
    <property type="match status" value="1"/>
</dbReference>
<evidence type="ECO:0000313" key="8">
    <source>
        <dbReference type="Proteomes" id="UP000777438"/>
    </source>
</evidence>
<protein>
    <recommendedName>
        <fullName evidence="6">Zn(2)-C6 fungal-type domain-containing protein</fullName>
    </recommendedName>
</protein>
<organism evidence="7 8">
    <name type="scientific">Thelonectria olida</name>
    <dbReference type="NCBI Taxonomy" id="1576542"/>
    <lineage>
        <taxon>Eukaryota</taxon>
        <taxon>Fungi</taxon>
        <taxon>Dikarya</taxon>
        <taxon>Ascomycota</taxon>
        <taxon>Pezizomycotina</taxon>
        <taxon>Sordariomycetes</taxon>
        <taxon>Hypocreomycetidae</taxon>
        <taxon>Hypocreales</taxon>
        <taxon>Nectriaceae</taxon>
        <taxon>Thelonectria</taxon>
    </lineage>
</organism>
<evidence type="ECO:0000256" key="3">
    <source>
        <dbReference type="ARBA" id="ARBA00023163"/>
    </source>
</evidence>
<dbReference type="OrthoDB" id="5401558at2759"/>
<keyword evidence="4" id="KW-0539">Nucleus</keyword>
<dbReference type="SMART" id="SM00066">
    <property type="entry name" value="GAL4"/>
    <property type="match status" value="1"/>
</dbReference>
<dbReference type="Proteomes" id="UP000777438">
    <property type="component" value="Unassembled WGS sequence"/>
</dbReference>
<dbReference type="CDD" id="cd00067">
    <property type="entry name" value="GAL4"/>
    <property type="match status" value="1"/>
</dbReference>
<gene>
    <name evidence="7" type="ORF">B0T10DRAFT_464321</name>
</gene>
<dbReference type="GO" id="GO:0008270">
    <property type="term" value="F:zinc ion binding"/>
    <property type="evidence" value="ECO:0007669"/>
    <property type="project" value="InterPro"/>
</dbReference>
<keyword evidence="1" id="KW-0805">Transcription regulation</keyword>
<dbReference type="AlphaFoldDB" id="A0A9P8VUJ4"/>